<dbReference type="Gene3D" id="2.40.128.20">
    <property type="match status" value="1"/>
</dbReference>
<evidence type="ECO:0000256" key="1">
    <source>
        <dbReference type="ARBA" id="ARBA00022729"/>
    </source>
</evidence>
<evidence type="ECO:0000313" key="6">
    <source>
        <dbReference type="Proteomes" id="UP000766629"/>
    </source>
</evidence>
<reference evidence="5 6" key="1">
    <citation type="submission" date="2021-06" db="EMBL/GenBank/DDBJ databases">
        <title>50 bacteria genomes isolated from Dapeng, Shenzhen, China.</title>
        <authorList>
            <person name="Zheng W."/>
            <person name="Yu S."/>
            <person name="Huang Y."/>
        </authorList>
    </citation>
    <scope>NUCLEOTIDE SEQUENCE [LARGE SCALE GENOMIC DNA]</scope>
    <source>
        <strain evidence="5 6">DP1N14-2</strain>
    </source>
</reference>
<evidence type="ECO:0000256" key="2">
    <source>
        <dbReference type="ARBA" id="ARBA00022833"/>
    </source>
</evidence>
<dbReference type="Pfam" id="PF09223">
    <property type="entry name" value="ZinT"/>
    <property type="match status" value="1"/>
</dbReference>
<evidence type="ECO:0000256" key="3">
    <source>
        <dbReference type="SAM" id="SignalP"/>
    </source>
</evidence>
<evidence type="ECO:0000313" key="5">
    <source>
        <dbReference type="EMBL" id="MBY6139558.1"/>
    </source>
</evidence>
<evidence type="ECO:0000259" key="4">
    <source>
        <dbReference type="Pfam" id="PF09223"/>
    </source>
</evidence>
<keyword evidence="1 3" id="KW-0732">Signal</keyword>
<feature type="signal peptide" evidence="3">
    <location>
        <begin position="1"/>
        <end position="27"/>
    </location>
</feature>
<dbReference type="Proteomes" id="UP000766629">
    <property type="component" value="Unassembled WGS sequence"/>
</dbReference>
<dbReference type="InterPro" id="IPR015304">
    <property type="entry name" value="ZinT_dom"/>
</dbReference>
<protein>
    <submittedName>
        <fullName evidence="5">Metal-binding protein ZinT</fullName>
    </submittedName>
</protein>
<name>A0ABS7NEB4_9RHOB</name>
<dbReference type="SUPFAM" id="SSF50814">
    <property type="entry name" value="Lipocalins"/>
    <property type="match status" value="1"/>
</dbReference>
<dbReference type="InterPro" id="IPR012674">
    <property type="entry name" value="Calycin"/>
</dbReference>
<sequence>MTKTKLISLPALAAGALLLSAALPAAAASTHNHSHEQTVAAKRIYKGYFEDSEIQPRPLSDWEGDWQSVFPYLENGTLDPVLEDRAAHGSKTVEEYRAYYTTGYGTETDSIRIDGQTVSFTTDAGTVSGTYVSDGHEILTYDKGNRGVRYIFRKESGDAAAPGYIQFSDHRIAPEKVSHYHLYWGDVRAEVLKELTNWPTYYPASMSGEDIVHEMLAH</sequence>
<feature type="chain" id="PRO_5046229854" evidence="3">
    <location>
        <begin position="28"/>
        <end position="218"/>
    </location>
</feature>
<proteinExistence type="predicted"/>
<comment type="caution">
    <text evidence="5">The sequence shown here is derived from an EMBL/GenBank/DDBJ whole genome shotgun (WGS) entry which is preliminary data.</text>
</comment>
<keyword evidence="2" id="KW-0862">Zinc</keyword>
<dbReference type="EMBL" id="JAHVJA010000003">
    <property type="protein sequence ID" value="MBY6139558.1"/>
    <property type="molecule type" value="Genomic_DNA"/>
</dbReference>
<dbReference type="RefSeq" id="WP_222508094.1">
    <property type="nucleotide sequence ID" value="NZ_JAHVJA010000003.1"/>
</dbReference>
<keyword evidence="6" id="KW-1185">Reference proteome</keyword>
<accession>A0ABS7NEB4</accession>
<gene>
    <name evidence="5" type="ORF">KUV26_08955</name>
</gene>
<organism evidence="5 6">
    <name type="scientific">Leisingera daeponensis</name>
    <dbReference type="NCBI Taxonomy" id="405746"/>
    <lineage>
        <taxon>Bacteria</taxon>
        <taxon>Pseudomonadati</taxon>
        <taxon>Pseudomonadota</taxon>
        <taxon>Alphaproteobacteria</taxon>
        <taxon>Rhodobacterales</taxon>
        <taxon>Roseobacteraceae</taxon>
        <taxon>Leisingera</taxon>
    </lineage>
</organism>
<feature type="domain" description="ZinT" evidence="4">
    <location>
        <begin position="41"/>
        <end position="218"/>
    </location>
</feature>